<dbReference type="InterPro" id="IPR005511">
    <property type="entry name" value="SMP-30"/>
</dbReference>
<dbReference type="SUPFAM" id="SSF63829">
    <property type="entry name" value="Calcium-dependent phosphotriesterase"/>
    <property type="match status" value="1"/>
</dbReference>
<feature type="binding site" evidence="3">
    <location>
        <position position="113"/>
    </location>
    <ligand>
        <name>substrate</name>
    </ligand>
</feature>
<evidence type="ECO:0000256" key="2">
    <source>
        <dbReference type="PIRSR" id="PIRSR605511-1"/>
    </source>
</evidence>
<dbReference type="InterPro" id="IPR013658">
    <property type="entry name" value="SGL"/>
</dbReference>
<dbReference type="GO" id="GO:0019853">
    <property type="term" value="P:L-ascorbic acid biosynthetic process"/>
    <property type="evidence" value="ECO:0007669"/>
    <property type="project" value="TreeGrafter"/>
</dbReference>
<accession>A0A3R9Y479</accession>
<keyword evidence="3" id="KW-0862">Zinc</keyword>
<comment type="cofactor">
    <cofactor evidence="3">
        <name>Zn(2+)</name>
        <dbReference type="ChEBI" id="CHEBI:29105"/>
    </cofactor>
    <text evidence="3">Binds 1 divalent metal cation per subunit.</text>
</comment>
<dbReference type="PANTHER" id="PTHR10907">
    <property type="entry name" value="REGUCALCIN"/>
    <property type="match status" value="1"/>
</dbReference>
<reference evidence="5 6" key="1">
    <citation type="submission" date="2018-12" db="EMBL/GenBank/DDBJ databases">
        <title>Mesorhizobium carbonis sp. nov., isolated from coal mine water.</title>
        <authorList>
            <person name="Xin W."/>
            <person name="Xu Z."/>
            <person name="Xiang F."/>
            <person name="Zhang J."/>
            <person name="Xi L."/>
            <person name="Liu J."/>
        </authorList>
    </citation>
    <scope>NUCLEOTIDE SEQUENCE [LARGE SCALE GENOMIC DNA]</scope>
    <source>
        <strain evidence="5 6">B2.3</strain>
    </source>
</reference>
<sequence length="299" mass="31806">MMPADETRRGVLRRLDVPFAMASGEGSLLGESPFWDRRDSVWWVDIEGRKLLRTRLSTGETRHWTTPEMPGFVVLAAPDEPMVGMERGIYAFSCARERFERILPFDGLGQRFNDATVDATGRLWVSTMALDAAPGRGAIHVVTAELALNTVFDGLTTPNGLAVDVTAARLYLSDSHPDARTIWTAACDGAAGLVGPRTVFASMRDMAGRPDGAALGADGATYWIAAVDGGALCGFSRQGVLHSTVPLPFIAPTKLAFVDGGLVVTAKAQGGHGGQMAIATGLPPDLRGPAVAFWQAGRR</sequence>
<protein>
    <recommendedName>
        <fullName evidence="4">SMP-30/Gluconolactonase/LRE-like region domain-containing protein</fullName>
    </recommendedName>
</protein>
<dbReference type="PRINTS" id="PR01790">
    <property type="entry name" value="SMP30FAMILY"/>
</dbReference>
<organism evidence="5 6">
    <name type="scientific">Aquibium carbonis</name>
    <dbReference type="NCBI Taxonomy" id="2495581"/>
    <lineage>
        <taxon>Bacteria</taxon>
        <taxon>Pseudomonadati</taxon>
        <taxon>Pseudomonadota</taxon>
        <taxon>Alphaproteobacteria</taxon>
        <taxon>Hyphomicrobiales</taxon>
        <taxon>Phyllobacteriaceae</taxon>
        <taxon>Aquibium</taxon>
    </lineage>
</organism>
<feature type="binding site" evidence="3">
    <location>
        <position position="31"/>
    </location>
    <ligand>
        <name>a divalent metal cation</name>
        <dbReference type="ChEBI" id="CHEBI:60240"/>
    </ligand>
</feature>
<dbReference type="GO" id="GO:0005509">
    <property type="term" value="F:calcium ion binding"/>
    <property type="evidence" value="ECO:0007669"/>
    <property type="project" value="TreeGrafter"/>
</dbReference>
<evidence type="ECO:0000256" key="1">
    <source>
        <dbReference type="ARBA" id="ARBA00008853"/>
    </source>
</evidence>
<feature type="binding site" evidence="3">
    <location>
        <position position="131"/>
    </location>
    <ligand>
        <name>substrate</name>
    </ligand>
</feature>
<keyword evidence="3" id="KW-0479">Metal-binding</keyword>
<comment type="similarity">
    <text evidence="1">Belongs to the SMP-30/CGR1 family.</text>
</comment>
<dbReference type="Pfam" id="PF08450">
    <property type="entry name" value="SGL"/>
    <property type="match status" value="1"/>
</dbReference>
<feature type="binding site" evidence="3">
    <location>
        <position position="111"/>
    </location>
    <ligand>
        <name>substrate</name>
    </ligand>
</feature>
<feature type="binding site" evidence="3">
    <location>
        <position position="211"/>
    </location>
    <ligand>
        <name>a divalent metal cation</name>
        <dbReference type="ChEBI" id="CHEBI:60240"/>
    </ligand>
</feature>
<feature type="binding site" evidence="3">
    <location>
        <position position="159"/>
    </location>
    <ligand>
        <name>a divalent metal cation</name>
        <dbReference type="ChEBI" id="CHEBI:60240"/>
    </ligand>
</feature>
<name>A0A3R9Y479_9HYPH</name>
<evidence type="ECO:0000313" key="5">
    <source>
        <dbReference type="EMBL" id="RST83870.1"/>
    </source>
</evidence>
<dbReference type="AlphaFoldDB" id="A0A3R9Y479"/>
<keyword evidence="6" id="KW-1185">Reference proteome</keyword>
<evidence type="ECO:0000313" key="6">
    <source>
        <dbReference type="Proteomes" id="UP000278398"/>
    </source>
</evidence>
<dbReference type="Proteomes" id="UP000278398">
    <property type="component" value="Unassembled WGS sequence"/>
</dbReference>
<comment type="caution">
    <text evidence="5">The sequence shown here is derived from an EMBL/GenBank/DDBJ whole genome shotgun (WGS) entry which is preliminary data.</text>
</comment>
<dbReference type="InterPro" id="IPR011042">
    <property type="entry name" value="6-blade_b-propeller_TolB-like"/>
</dbReference>
<dbReference type="PANTHER" id="PTHR10907:SF47">
    <property type="entry name" value="REGUCALCIN"/>
    <property type="match status" value="1"/>
</dbReference>
<gene>
    <name evidence="5" type="ORF">EJC49_21660</name>
</gene>
<evidence type="ECO:0000259" key="4">
    <source>
        <dbReference type="Pfam" id="PF08450"/>
    </source>
</evidence>
<evidence type="ECO:0000256" key="3">
    <source>
        <dbReference type="PIRSR" id="PIRSR605511-2"/>
    </source>
</evidence>
<dbReference type="Gene3D" id="2.120.10.30">
    <property type="entry name" value="TolB, C-terminal domain"/>
    <property type="match status" value="1"/>
</dbReference>
<feature type="domain" description="SMP-30/Gluconolactonase/LRE-like region" evidence="4">
    <location>
        <begin position="29"/>
        <end position="258"/>
    </location>
</feature>
<proteinExistence type="inferred from homology"/>
<dbReference type="EMBL" id="RWKW01000099">
    <property type="protein sequence ID" value="RST83870.1"/>
    <property type="molecule type" value="Genomic_DNA"/>
</dbReference>
<dbReference type="GO" id="GO:0004341">
    <property type="term" value="F:gluconolactonase activity"/>
    <property type="evidence" value="ECO:0007669"/>
    <property type="project" value="TreeGrafter"/>
</dbReference>
<feature type="active site" description="Proton donor/acceptor" evidence="2">
    <location>
        <position position="211"/>
    </location>
</feature>
<dbReference type="OrthoDB" id="2633250at2"/>